<dbReference type="Proteomes" id="UP000717696">
    <property type="component" value="Unassembled WGS sequence"/>
</dbReference>
<dbReference type="InterPro" id="IPR036864">
    <property type="entry name" value="Zn2-C6_fun-type_DNA-bd_sf"/>
</dbReference>
<comment type="caution">
    <text evidence="4">The sequence shown here is derived from an EMBL/GenBank/DDBJ whole genome shotgun (WGS) entry which is preliminary data.</text>
</comment>
<dbReference type="Gene3D" id="4.10.240.10">
    <property type="entry name" value="Zn(2)-C6 fungal-type DNA-binding domain"/>
    <property type="match status" value="1"/>
</dbReference>
<dbReference type="PANTHER" id="PTHR38791">
    <property type="entry name" value="ZN(II)2CYS6 TRANSCRIPTION FACTOR (EUROFUNG)-RELATED-RELATED"/>
    <property type="match status" value="1"/>
</dbReference>
<evidence type="ECO:0000313" key="4">
    <source>
        <dbReference type="EMBL" id="KAH7137438.1"/>
    </source>
</evidence>
<proteinExistence type="predicted"/>
<feature type="domain" description="Zn(2)-C6 fungal-type" evidence="3">
    <location>
        <begin position="10"/>
        <end position="38"/>
    </location>
</feature>
<feature type="region of interest" description="Disordered" evidence="2">
    <location>
        <begin position="60"/>
        <end position="84"/>
    </location>
</feature>
<dbReference type="OrthoDB" id="4220372at2759"/>
<organism evidence="4 5">
    <name type="scientific">Dactylonectria estremocensis</name>
    <dbReference type="NCBI Taxonomy" id="1079267"/>
    <lineage>
        <taxon>Eukaryota</taxon>
        <taxon>Fungi</taxon>
        <taxon>Dikarya</taxon>
        <taxon>Ascomycota</taxon>
        <taxon>Pezizomycotina</taxon>
        <taxon>Sordariomycetes</taxon>
        <taxon>Hypocreomycetidae</taxon>
        <taxon>Hypocreales</taxon>
        <taxon>Nectriaceae</taxon>
        <taxon>Dactylonectria</taxon>
    </lineage>
</organism>
<dbReference type="SMART" id="SM00066">
    <property type="entry name" value="GAL4"/>
    <property type="match status" value="1"/>
</dbReference>
<evidence type="ECO:0000259" key="3">
    <source>
        <dbReference type="PROSITE" id="PS50048"/>
    </source>
</evidence>
<dbReference type="CDD" id="cd00067">
    <property type="entry name" value="GAL4"/>
    <property type="match status" value="1"/>
</dbReference>
<dbReference type="EMBL" id="JAGMUU010000015">
    <property type="protein sequence ID" value="KAH7137438.1"/>
    <property type="molecule type" value="Genomic_DNA"/>
</dbReference>
<accession>A0A9P9EH89</accession>
<dbReference type="InterPro" id="IPR053175">
    <property type="entry name" value="DHMBA_Reg_Transcription_Factor"/>
</dbReference>
<dbReference type="AlphaFoldDB" id="A0A9P9EH89"/>
<reference evidence="4" key="1">
    <citation type="journal article" date="2021" name="Nat. Commun.">
        <title>Genetic determinants of endophytism in the Arabidopsis root mycobiome.</title>
        <authorList>
            <person name="Mesny F."/>
            <person name="Miyauchi S."/>
            <person name="Thiergart T."/>
            <person name="Pickel B."/>
            <person name="Atanasova L."/>
            <person name="Karlsson M."/>
            <person name="Huettel B."/>
            <person name="Barry K.W."/>
            <person name="Haridas S."/>
            <person name="Chen C."/>
            <person name="Bauer D."/>
            <person name="Andreopoulos W."/>
            <person name="Pangilinan J."/>
            <person name="LaButti K."/>
            <person name="Riley R."/>
            <person name="Lipzen A."/>
            <person name="Clum A."/>
            <person name="Drula E."/>
            <person name="Henrissat B."/>
            <person name="Kohler A."/>
            <person name="Grigoriev I.V."/>
            <person name="Martin F.M."/>
            <person name="Hacquard S."/>
        </authorList>
    </citation>
    <scope>NUCLEOTIDE SEQUENCE</scope>
    <source>
        <strain evidence="4">MPI-CAGE-AT-0021</strain>
    </source>
</reference>
<dbReference type="SUPFAM" id="SSF57701">
    <property type="entry name" value="Zn2/Cys6 DNA-binding domain"/>
    <property type="match status" value="1"/>
</dbReference>
<keyword evidence="1" id="KW-0539">Nucleus</keyword>
<name>A0A9P9EH89_9HYPO</name>
<protein>
    <recommendedName>
        <fullName evidence="3">Zn(2)-C6 fungal-type domain-containing protein</fullName>
    </recommendedName>
</protein>
<evidence type="ECO:0000313" key="5">
    <source>
        <dbReference type="Proteomes" id="UP000717696"/>
    </source>
</evidence>
<dbReference type="Pfam" id="PF00172">
    <property type="entry name" value="Zn_clus"/>
    <property type="match status" value="1"/>
</dbReference>
<evidence type="ECO:0000256" key="2">
    <source>
        <dbReference type="SAM" id="MobiDB-lite"/>
    </source>
</evidence>
<dbReference type="PROSITE" id="PS50048">
    <property type="entry name" value="ZN2_CY6_FUNGAL_2"/>
    <property type="match status" value="1"/>
</dbReference>
<dbReference type="GO" id="GO:0008270">
    <property type="term" value="F:zinc ion binding"/>
    <property type="evidence" value="ECO:0007669"/>
    <property type="project" value="InterPro"/>
</dbReference>
<dbReference type="GO" id="GO:0000981">
    <property type="term" value="F:DNA-binding transcription factor activity, RNA polymerase II-specific"/>
    <property type="evidence" value="ECO:0007669"/>
    <property type="project" value="InterPro"/>
</dbReference>
<keyword evidence="5" id="KW-1185">Reference proteome</keyword>
<dbReference type="Pfam" id="PF11951">
    <property type="entry name" value="Fungal_trans_2"/>
    <property type="match status" value="1"/>
</dbReference>
<dbReference type="InterPro" id="IPR021858">
    <property type="entry name" value="Fun_TF"/>
</dbReference>
<sequence>MGNTGKPSRACATCKKRKIKCDQLTPACSQCKKAGWVCPGVPSEADINFRNQTSIVRKNTTQGRSTLARGMSSKSNSALGARTRSLSPPAIDRATSFFIHQYVLILESGSSSASLRGNHEYLPGLLQNEHSASGVLNTVIAAAGLAAMSNAGSVLAWRSEAFRLYGKAIRQLQDVLQDPIQRKSDQTLAAVMLMGTFETIASADITSMKTFSHHTIAAARCIEMRGPDQFHSEASLKLFYQMRRIIVMTCHQLQEPIPHALTRWSRWAEYLHSNDLAPANRFTEINERLAGVRAEIKHQDIRDPAIVAARLLPIDELFESWAQTLPPSWTYKSYRYIGPNGVPSSRYDLQYDTYPDTWVACLWNSYRNVRLLIHESIMAATLKYGTDEQKANLHRSAKVLVNMANGICHSAAYLLGYRRHDGNAEDARKFEGLENVPTPGGGFLLLWPLFFSGMLRTTPKEQRQWVAKKIHRMAVQMGLQLAMSMAKLLEEKALSFSHSDTFFLGEWHPN</sequence>
<dbReference type="PANTHER" id="PTHR38791:SF5">
    <property type="entry name" value="TRANSCRIPTION FACTOR DBAG-RELATED"/>
    <property type="match status" value="1"/>
</dbReference>
<gene>
    <name evidence="4" type="ORF">B0J13DRAFT_559658</name>
</gene>
<evidence type="ECO:0000256" key="1">
    <source>
        <dbReference type="ARBA" id="ARBA00023242"/>
    </source>
</evidence>
<dbReference type="PROSITE" id="PS00463">
    <property type="entry name" value="ZN2_CY6_FUNGAL_1"/>
    <property type="match status" value="1"/>
</dbReference>
<dbReference type="InterPro" id="IPR001138">
    <property type="entry name" value="Zn2Cys6_DnaBD"/>
</dbReference>